<comment type="caution">
    <text evidence="4">The sequence shown here is derived from an EMBL/GenBank/DDBJ whole genome shotgun (WGS) entry which is preliminary data.</text>
</comment>
<dbReference type="Gene3D" id="3.90.180.10">
    <property type="entry name" value="Medium-chain alcohol dehydrogenases, catalytic domain"/>
    <property type="match status" value="1"/>
</dbReference>
<dbReference type="GO" id="GO:0016651">
    <property type="term" value="F:oxidoreductase activity, acting on NAD(P)H"/>
    <property type="evidence" value="ECO:0007669"/>
    <property type="project" value="TreeGrafter"/>
</dbReference>
<dbReference type="Pfam" id="PF00107">
    <property type="entry name" value="ADH_zinc_N"/>
    <property type="match status" value="1"/>
</dbReference>
<accession>A0A0V0R458</accession>
<dbReference type="InterPro" id="IPR013149">
    <property type="entry name" value="ADH-like_C"/>
</dbReference>
<evidence type="ECO:0000259" key="3">
    <source>
        <dbReference type="SMART" id="SM00829"/>
    </source>
</evidence>
<sequence length="334" mass="37237">MSQITKTKGVKQEEKGGKPFYGEIDIPELVEGDLLIDVYAAPINPSDQYLIQGIYPEPRKFPGISGIEGSGKVIQAKGQNLQNLVGKNVAFTPKHNQTTGSYGEYAISTEKQVFVLPDNVDLFQGACTYINPFTVVYMLEKVKELGVKTVVHDVGSSALGKQMIKYFSENGVNVINIVRRQEQVEDLKQIGATYILNQSEEGFWERLTKLTQELNATIAFDAIGGEFTSKLIDAMPNHSHIFQYGILGGDLNVNYNTTDLLFKDKHLHGFWLVTEQQNASPEKAQKVIKECTSLVSKTLSSNIVKKFKFEQIEEALEYYSKNMSAGKVLLTKHA</sequence>
<dbReference type="Proteomes" id="UP000054937">
    <property type="component" value="Unassembled WGS sequence"/>
</dbReference>
<dbReference type="InParanoid" id="A0A0V0R458"/>
<dbReference type="GO" id="GO:0070402">
    <property type="term" value="F:NADPH binding"/>
    <property type="evidence" value="ECO:0007669"/>
    <property type="project" value="TreeGrafter"/>
</dbReference>
<reference evidence="4 5" key="1">
    <citation type="journal article" date="2015" name="Sci. Rep.">
        <title>Genome of the facultative scuticociliatosis pathogen Pseudocohnilembus persalinus provides insight into its virulence through horizontal gene transfer.</title>
        <authorList>
            <person name="Xiong J."/>
            <person name="Wang G."/>
            <person name="Cheng J."/>
            <person name="Tian M."/>
            <person name="Pan X."/>
            <person name="Warren A."/>
            <person name="Jiang C."/>
            <person name="Yuan D."/>
            <person name="Miao W."/>
        </authorList>
    </citation>
    <scope>NUCLEOTIDE SEQUENCE [LARGE SCALE GENOMIC DNA]</scope>
    <source>
        <strain evidence="4">36N120E</strain>
    </source>
</reference>
<dbReference type="AlphaFoldDB" id="A0A0V0R458"/>
<dbReference type="InterPro" id="IPR036291">
    <property type="entry name" value="NAD(P)-bd_dom_sf"/>
</dbReference>
<evidence type="ECO:0000256" key="2">
    <source>
        <dbReference type="ARBA" id="ARBA00023002"/>
    </source>
</evidence>
<protein>
    <submittedName>
        <fullName evidence="4">GroES (Chaperonin 10)-like protein</fullName>
    </submittedName>
</protein>
<organism evidence="4 5">
    <name type="scientific">Pseudocohnilembus persalinus</name>
    <name type="common">Ciliate</name>
    <dbReference type="NCBI Taxonomy" id="266149"/>
    <lineage>
        <taxon>Eukaryota</taxon>
        <taxon>Sar</taxon>
        <taxon>Alveolata</taxon>
        <taxon>Ciliophora</taxon>
        <taxon>Intramacronucleata</taxon>
        <taxon>Oligohymenophorea</taxon>
        <taxon>Scuticociliatia</taxon>
        <taxon>Philasterida</taxon>
        <taxon>Pseudocohnilembidae</taxon>
        <taxon>Pseudocohnilembus</taxon>
    </lineage>
</organism>
<dbReference type="PANTHER" id="PTHR48106:SF18">
    <property type="entry name" value="QUINONE OXIDOREDUCTASE PIG3"/>
    <property type="match status" value="1"/>
</dbReference>
<dbReference type="Pfam" id="PF08240">
    <property type="entry name" value="ADH_N"/>
    <property type="match status" value="1"/>
</dbReference>
<name>A0A0V0R458_PSEPJ</name>
<keyword evidence="5" id="KW-1185">Reference proteome</keyword>
<dbReference type="SMART" id="SM00829">
    <property type="entry name" value="PKS_ER"/>
    <property type="match status" value="1"/>
</dbReference>
<dbReference type="Gene3D" id="3.40.50.720">
    <property type="entry name" value="NAD(P)-binding Rossmann-like Domain"/>
    <property type="match status" value="1"/>
</dbReference>
<dbReference type="SUPFAM" id="SSF50129">
    <property type="entry name" value="GroES-like"/>
    <property type="match status" value="1"/>
</dbReference>
<evidence type="ECO:0000313" key="5">
    <source>
        <dbReference type="Proteomes" id="UP000054937"/>
    </source>
</evidence>
<dbReference type="SUPFAM" id="SSF51735">
    <property type="entry name" value="NAD(P)-binding Rossmann-fold domains"/>
    <property type="match status" value="1"/>
</dbReference>
<dbReference type="InterPro" id="IPR011032">
    <property type="entry name" value="GroES-like_sf"/>
</dbReference>
<evidence type="ECO:0000313" key="4">
    <source>
        <dbReference type="EMBL" id="KRX09013.1"/>
    </source>
</evidence>
<gene>
    <name evidence="4" type="ORF">PPERSA_01900</name>
</gene>
<proteinExistence type="predicted"/>
<dbReference type="InterPro" id="IPR020843">
    <property type="entry name" value="ER"/>
</dbReference>
<evidence type="ECO:0000256" key="1">
    <source>
        <dbReference type="ARBA" id="ARBA00022857"/>
    </source>
</evidence>
<keyword evidence="2" id="KW-0560">Oxidoreductase</keyword>
<dbReference type="PANTHER" id="PTHR48106">
    <property type="entry name" value="QUINONE OXIDOREDUCTASE PIG3-RELATED"/>
    <property type="match status" value="1"/>
</dbReference>
<keyword evidence="1" id="KW-0521">NADP</keyword>
<feature type="domain" description="Enoyl reductase (ER)" evidence="3">
    <location>
        <begin position="16"/>
        <end position="330"/>
    </location>
</feature>
<dbReference type="EMBL" id="LDAU01000055">
    <property type="protein sequence ID" value="KRX09013.1"/>
    <property type="molecule type" value="Genomic_DNA"/>
</dbReference>
<dbReference type="OMA" id="EYANQYP"/>
<dbReference type="InterPro" id="IPR013154">
    <property type="entry name" value="ADH-like_N"/>
</dbReference>
<dbReference type="OrthoDB" id="415383at2759"/>